<organism evidence="14 15">
    <name type="scientific">Panacagrimonas perspica</name>
    <dbReference type="NCBI Taxonomy" id="381431"/>
    <lineage>
        <taxon>Bacteria</taxon>
        <taxon>Pseudomonadati</taxon>
        <taxon>Pseudomonadota</taxon>
        <taxon>Gammaproteobacteria</taxon>
        <taxon>Nevskiales</taxon>
        <taxon>Nevskiaceae</taxon>
        <taxon>Panacagrimonas</taxon>
    </lineage>
</organism>
<keyword evidence="7 11" id="KW-0328">Glycosyltransferase</keyword>
<dbReference type="Pfam" id="PF08323">
    <property type="entry name" value="Glyco_transf_5"/>
    <property type="match status" value="1"/>
</dbReference>
<evidence type="ECO:0000256" key="10">
    <source>
        <dbReference type="ARBA" id="ARBA00031722"/>
    </source>
</evidence>
<feature type="binding site" evidence="11">
    <location>
        <position position="20"/>
    </location>
    <ligand>
        <name>ADP-alpha-D-glucose</name>
        <dbReference type="ChEBI" id="CHEBI:57498"/>
    </ligand>
</feature>
<dbReference type="Gene3D" id="3.40.50.2000">
    <property type="entry name" value="Glycogen Phosphorylase B"/>
    <property type="match status" value="2"/>
</dbReference>
<comment type="function">
    <text evidence="2 11">Synthesizes alpha-1,4-glucan chains using ADP-glucose.</text>
</comment>
<dbReference type="Proteomes" id="UP000295341">
    <property type="component" value="Unassembled WGS sequence"/>
</dbReference>
<protein>
    <recommendedName>
        <fullName evidence="6 11">Glycogen synthase</fullName>
        <ecNumber evidence="5 11">2.4.1.21</ecNumber>
    </recommendedName>
    <alternativeName>
        <fullName evidence="10 11">Starch [bacterial glycogen] synthase</fullName>
    </alternativeName>
</protein>
<evidence type="ECO:0000313" key="14">
    <source>
        <dbReference type="EMBL" id="TDU28233.1"/>
    </source>
</evidence>
<dbReference type="Pfam" id="PF00534">
    <property type="entry name" value="Glycos_transf_1"/>
    <property type="match status" value="1"/>
</dbReference>
<reference evidence="14 15" key="1">
    <citation type="submission" date="2019-03" db="EMBL/GenBank/DDBJ databases">
        <title>Genomic Encyclopedia of Type Strains, Phase IV (KMG-IV): sequencing the most valuable type-strain genomes for metagenomic binning, comparative biology and taxonomic classification.</title>
        <authorList>
            <person name="Goeker M."/>
        </authorList>
    </citation>
    <scope>NUCLEOTIDE SEQUENCE [LARGE SCALE GENOMIC DNA]</scope>
    <source>
        <strain evidence="14 15">DSM 26377</strain>
    </source>
</reference>
<evidence type="ECO:0000256" key="6">
    <source>
        <dbReference type="ARBA" id="ARBA00019935"/>
    </source>
</evidence>
<dbReference type="HAMAP" id="MF_00484">
    <property type="entry name" value="Glycogen_synth"/>
    <property type="match status" value="1"/>
</dbReference>
<proteinExistence type="inferred from homology"/>
<evidence type="ECO:0000256" key="8">
    <source>
        <dbReference type="ARBA" id="ARBA00022679"/>
    </source>
</evidence>
<evidence type="ECO:0000313" key="15">
    <source>
        <dbReference type="Proteomes" id="UP000295341"/>
    </source>
</evidence>
<evidence type="ECO:0000256" key="5">
    <source>
        <dbReference type="ARBA" id="ARBA00012588"/>
    </source>
</evidence>
<feature type="domain" description="Starch synthase catalytic" evidence="13">
    <location>
        <begin position="8"/>
        <end position="248"/>
    </location>
</feature>
<dbReference type="EMBL" id="SOBT01000009">
    <property type="protein sequence ID" value="TDU28233.1"/>
    <property type="molecule type" value="Genomic_DNA"/>
</dbReference>
<dbReference type="InterPro" id="IPR011835">
    <property type="entry name" value="GS/SS"/>
</dbReference>
<keyword evidence="9 11" id="KW-0320">Glycogen biosynthesis</keyword>
<evidence type="ECO:0000256" key="1">
    <source>
        <dbReference type="ARBA" id="ARBA00001478"/>
    </source>
</evidence>
<evidence type="ECO:0000256" key="11">
    <source>
        <dbReference type="HAMAP-Rule" id="MF_00484"/>
    </source>
</evidence>
<keyword evidence="8 11" id="KW-0808">Transferase</keyword>
<feature type="domain" description="Glycosyl transferase family 1" evidence="12">
    <location>
        <begin position="304"/>
        <end position="462"/>
    </location>
</feature>
<dbReference type="CDD" id="cd03791">
    <property type="entry name" value="GT5_Glycogen_synthase_DULL1-like"/>
    <property type="match status" value="1"/>
</dbReference>
<dbReference type="PANTHER" id="PTHR45825:SF11">
    <property type="entry name" value="ALPHA AMYLASE DOMAIN-CONTAINING PROTEIN"/>
    <property type="match status" value="1"/>
</dbReference>
<dbReference type="NCBIfam" id="TIGR02095">
    <property type="entry name" value="glgA"/>
    <property type="match status" value="1"/>
</dbReference>
<evidence type="ECO:0000256" key="2">
    <source>
        <dbReference type="ARBA" id="ARBA00002764"/>
    </source>
</evidence>
<name>A0A4R7P3A1_9GAMM</name>
<dbReference type="RefSeq" id="WP_210772355.1">
    <property type="nucleotide sequence ID" value="NZ_MWIN01000005.1"/>
</dbReference>
<evidence type="ECO:0000259" key="13">
    <source>
        <dbReference type="Pfam" id="PF08323"/>
    </source>
</evidence>
<dbReference type="AlphaFoldDB" id="A0A4R7P3A1"/>
<keyword evidence="15" id="KW-1185">Reference proteome</keyword>
<evidence type="ECO:0000256" key="7">
    <source>
        <dbReference type="ARBA" id="ARBA00022676"/>
    </source>
</evidence>
<dbReference type="UniPathway" id="UPA00164"/>
<evidence type="ECO:0000256" key="3">
    <source>
        <dbReference type="ARBA" id="ARBA00004964"/>
    </source>
</evidence>
<comment type="pathway">
    <text evidence="3 11">Glycan biosynthesis; glycogen biosynthesis.</text>
</comment>
<dbReference type="GO" id="GO:0004373">
    <property type="term" value="F:alpha-1,4-glucan glucosyltransferase (UDP-glucose donor) activity"/>
    <property type="evidence" value="ECO:0007669"/>
    <property type="project" value="InterPro"/>
</dbReference>
<dbReference type="EC" id="2.4.1.21" evidence="5 11"/>
<dbReference type="GO" id="GO:0009011">
    <property type="term" value="F:alpha-1,4-glucan glucosyltransferase (ADP-glucose donor) activity"/>
    <property type="evidence" value="ECO:0007669"/>
    <property type="project" value="UniProtKB-UniRule"/>
</dbReference>
<gene>
    <name evidence="11" type="primary">glgA</name>
    <name evidence="14" type="ORF">DFR24_2600</name>
</gene>
<comment type="similarity">
    <text evidence="4 11">Belongs to the glycosyltransferase 1 family. Bacterial/plant glycogen synthase subfamily.</text>
</comment>
<comment type="catalytic activity">
    <reaction evidence="1 11">
        <text>[(1-&gt;4)-alpha-D-glucosyl](n) + ADP-alpha-D-glucose = [(1-&gt;4)-alpha-D-glucosyl](n+1) + ADP + H(+)</text>
        <dbReference type="Rhea" id="RHEA:18189"/>
        <dbReference type="Rhea" id="RHEA-COMP:9584"/>
        <dbReference type="Rhea" id="RHEA-COMP:9587"/>
        <dbReference type="ChEBI" id="CHEBI:15378"/>
        <dbReference type="ChEBI" id="CHEBI:15444"/>
        <dbReference type="ChEBI" id="CHEBI:57498"/>
        <dbReference type="ChEBI" id="CHEBI:456216"/>
        <dbReference type="EC" id="2.4.1.21"/>
    </reaction>
</comment>
<accession>A0A4R7P3A1</accession>
<dbReference type="InterPro" id="IPR013534">
    <property type="entry name" value="Starch_synth_cat_dom"/>
</dbReference>
<evidence type="ECO:0000256" key="4">
    <source>
        <dbReference type="ARBA" id="ARBA00010281"/>
    </source>
</evidence>
<dbReference type="GO" id="GO:0005978">
    <property type="term" value="P:glycogen biosynthetic process"/>
    <property type="evidence" value="ECO:0007669"/>
    <property type="project" value="UniProtKB-UniRule"/>
</dbReference>
<comment type="caution">
    <text evidence="14">The sequence shown here is derived from an EMBL/GenBank/DDBJ whole genome shotgun (WGS) entry which is preliminary data.</text>
</comment>
<evidence type="ECO:0000256" key="9">
    <source>
        <dbReference type="ARBA" id="ARBA00023056"/>
    </source>
</evidence>
<dbReference type="NCBIfam" id="NF001899">
    <property type="entry name" value="PRK00654.1-2"/>
    <property type="match status" value="1"/>
</dbReference>
<dbReference type="SUPFAM" id="SSF53756">
    <property type="entry name" value="UDP-Glycosyltransferase/glycogen phosphorylase"/>
    <property type="match status" value="1"/>
</dbReference>
<evidence type="ECO:0000259" key="12">
    <source>
        <dbReference type="Pfam" id="PF00534"/>
    </source>
</evidence>
<sequence length="494" mass="53791">MSAHPLRLLFASAEALPFSKTGGLADVASALPQSLAARGVDVRLLTLAYRDTLEKLQDRRQIARLSVRGQDMSLWEGTVRGAGATALRVWLLDYAPLYARPGRPYTNEQGHEHADNAWRFGCFSEAIAMLALGAVPDTAAWMPQVVHLNDWHTGLAAMHLRRAGKQDSPAVVFTIHNLAYQGVFSRGEFDALGLPPDEWNMQALEFYGGFSFMKAGLLYSDAIATVSPTYAREIQTPAFGERLEGVLRMRAAMLHGITNGIDTKVWDPATDPYLVTRYTADTAVDGRRANKLALQRAVGLRESAEAPLFAFIGRLAEQKGADLLPGLDAQLERNGAQLFVLASGDPVLESTLAKWSARAAGRIAVHLGYDEGLSHRVESAADFLLMPSRFEPCGLNQMYSQRYGTIPVVRRTGGLADTVVDNGTGTDHQAIATGIFFNDADAGGIAYGVDRALSLMRDSARFRQVQQAGMATDFAWGLAAGEYLDLYAQAQRER</sequence>
<dbReference type="PANTHER" id="PTHR45825">
    <property type="entry name" value="GRANULE-BOUND STARCH SYNTHASE 1, CHLOROPLASTIC/AMYLOPLASTIC"/>
    <property type="match status" value="1"/>
</dbReference>
<dbReference type="InterPro" id="IPR001296">
    <property type="entry name" value="Glyco_trans_1"/>
</dbReference>